<name>A0A830CG02_9LAMI</name>
<gene>
    <name evidence="1" type="ORF">PHJA_001961600</name>
</gene>
<reference evidence="1" key="1">
    <citation type="submission" date="2020-07" db="EMBL/GenBank/DDBJ databases">
        <title>Ethylene signaling mediates host invasion by parasitic plants.</title>
        <authorList>
            <person name="Yoshida S."/>
        </authorList>
    </citation>
    <scope>NUCLEOTIDE SEQUENCE</scope>
    <source>
        <strain evidence="1">Okayama</strain>
    </source>
</reference>
<keyword evidence="2" id="KW-1185">Reference proteome</keyword>
<dbReference type="AlphaFoldDB" id="A0A830CG02"/>
<dbReference type="EMBL" id="BMAC01000517">
    <property type="protein sequence ID" value="GFP98176.1"/>
    <property type="molecule type" value="Genomic_DNA"/>
</dbReference>
<dbReference type="Proteomes" id="UP000653305">
    <property type="component" value="Unassembled WGS sequence"/>
</dbReference>
<sequence length="172" mass="19181">MRSEGVYLNGALHWRSWDMVVALDLATGKYRRLPLPMARTRLPIDVRLDALGGCLVLGDAYATQRAWVLRGYGTEVPFWVELFSPKERSAVGASGSMWPVAYSDSHRQLILQRDNKIIRWDIQKYSSKKVTIDGLPAFVTSQVVPGSLFRLNAGGSMAAAGVKRKRSKSTNR</sequence>
<protein>
    <submittedName>
        <fullName evidence="1">F-box protein cpr30</fullName>
    </submittedName>
</protein>
<evidence type="ECO:0000313" key="1">
    <source>
        <dbReference type="EMBL" id="GFP98176.1"/>
    </source>
</evidence>
<organism evidence="1 2">
    <name type="scientific">Phtheirospermum japonicum</name>
    <dbReference type="NCBI Taxonomy" id="374723"/>
    <lineage>
        <taxon>Eukaryota</taxon>
        <taxon>Viridiplantae</taxon>
        <taxon>Streptophyta</taxon>
        <taxon>Embryophyta</taxon>
        <taxon>Tracheophyta</taxon>
        <taxon>Spermatophyta</taxon>
        <taxon>Magnoliopsida</taxon>
        <taxon>eudicotyledons</taxon>
        <taxon>Gunneridae</taxon>
        <taxon>Pentapetalae</taxon>
        <taxon>asterids</taxon>
        <taxon>lamiids</taxon>
        <taxon>Lamiales</taxon>
        <taxon>Orobanchaceae</taxon>
        <taxon>Orobanchaceae incertae sedis</taxon>
        <taxon>Phtheirospermum</taxon>
    </lineage>
</organism>
<comment type="caution">
    <text evidence="1">The sequence shown here is derived from an EMBL/GenBank/DDBJ whole genome shotgun (WGS) entry which is preliminary data.</text>
</comment>
<proteinExistence type="predicted"/>
<evidence type="ECO:0000313" key="2">
    <source>
        <dbReference type="Proteomes" id="UP000653305"/>
    </source>
</evidence>
<dbReference type="OrthoDB" id="909284at2759"/>
<accession>A0A830CG02</accession>